<dbReference type="EMBL" id="JPOS01000029">
    <property type="protein sequence ID" value="KGE87916.1"/>
    <property type="molecule type" value="Genomic_DNA"/>
</dbReference>
<organism evidence="2 3">
    <name type="scientific">Phaeodactylibacter xiamenensis</name>
    <dbReference type="NCBI Taxonomy" id="1524460"/>
    <lineage>
        <taxon>Bacteria</taxon>
        <taxon>Pseudomonadati</taxon>
        <taxon>Bacteroidota</taxon>
        <taxon>Saprospiria</taxon>
        <taxon>Saprospirales</taxon>
        <taxon>Haliscomenobacteraceae</taxon>
        <taxon>Phaeodactylibacter</taxon>
    </lineage>
</organism>
<dbReference type="RefSeq" id="WP_044220540.1">
    <property type="nucleotide sequence ID" value="NZ_JBKAGJ010000012.1"/>
</dbReference>
<comment type="caution">
    <text evidence="2">The sequence shown here is derived from an EMBL/GenBank/DDBJ whole genome shotgun (WGS) entry which is preliminary data.</text>
</comment>
<evidence type="ECO:0000313" key="2">
    <source>
        <dbReference type="EMBL" id="KGE87916.1"/>
    </source>
</evidence>
<evidence type="ECO:0000256" key="1">
    <source>
        <dbReference type="SAM" id="MobiDB-lite"/>
    </source>
</evidence>
<dbReference type="Proteomes" id="UP000029736">
    <property type="component" value="Unassembled WGS sequence"/>
</dbReference>
<gene>
    <name evidence="2" type="ORF">IX84_12365</name>
</gene>
<dbReference type="AlphaFoldDB" id="A0A098S747"/>
<dbReference type="STRING" id="1524460.IX84_12365"/>
<name>A0A098S747_9BACT</name>
<dbReference type="OrthoDB" id="1100725at2"/>
<reference evidence="2 3" key="1">
    <citation type="journal article" date="2014" name="Int. J. Syst. Evol. Microbiol.">
        <title>Phaeodactylibacter xiamenensis gen. nov., sp. nov., a member of the family Saprospiraceae isolated from the marine alga Phaeodactylum tricornutum.</title>
        <authorList>
            <person name="Chen Z.Jr."/>
            <person name="Lei X."/>
            <person name="Lai Q."/>
            <person name="Li Y."/>
            <person name="Zhang B."/>
            <person name="Zhang J."/>
            <person name="Zhang H."/>
            <person name="Yang L."/>
            <person name="Zheng W."/>
            <person name="Tian Y."/>
            <person name="Yu Z."/>
            <person name="Xu H.Jr."/>
            <person name="Zheng T."/>
        </authorList>
    </citation>
    <scope>NUCLEOTIDE SEQUENCE [LARGE SCALE GENOMIC DNA]</scope>
    <source>
        <strain evidence="2 3">KD52</strain>
    </source>
</reference>
<feature type="compositionally biased region" description="Basic and acidic residues" evidence="1">
    <location>
        <begin position="106"/>
        <end position="122"/>
    </location>
</feature>
<evidence type="ECO:0000313" key="3">
    <source>
        <dbReference type="Proteomes" id="UP000029736"/>
    </source>
</evidence>
<sequence>MDLRQAKITLEKINDLFHSLERDASNVSLIERDLMRGYIQQFYEHFISGATAPSSVAEEPVREKAPVRRNYTPPRIIEIPDAPRDNYSAPKPDPTRRPNPQPQPRPEPRPQPKPEPEPKPDPRPTPPPPPKPEPDPEPQKPEPVKVAEPVAPAAPRQDIPANLKHLFAFKEATELSEKLSERPVHDLTKALAINDRLLYMNELFGRDLNALNDTLGRLNQMNSMDEARDLIVQMAQRYDWGADEKEDTARDFIRLVRRKYQ</sequence>
<proteinExistence type="predicted"/>
<feature type="region of interest" description="Disordered" evidence="1">
    <location>
        <begin position="52"/>
        <end position="146"/>
    </location>
</feature>
<keyword evidence="3" id="KW-1185">Reference proteome</keyword>
<feature type="compositionally biased region" description="Basic and acidic residues" evidence="1">
    <location>
        <begin position="132"/>
        <end position="145"/>
    </location>
</feature>
<protein>
    <submittedName>
        <fullName evidence="2">Uncharacterized protein</fullName>
    </submittedName>
</protein>
<accession>A0A098S747</accession>